<protein>
    <submittedName>
        <fullName evidence="2">Uncharacterized protein</fullName>
    </submittedName>
</protein>
<dbReference type="AlphaFoldDB" id="A0A835Y590"/>
<keyword evidence="3" id="KW-1185">Reference proteome</keyword>
<reference evidence="2" key="1">
    <citation type="journal article" date="2020" name="bioRxiv">
        <title>Comparative genomics of Chlamydomonas.</title>
        <authorList>
            <person name="Craig R.J."/>
            <person name="Hasan A.R."/>
            <person name="Ness R.W."/>
            <person name="Keightley P.D."/>
        </authorList>
    </citation>
    <scope>NUCLEOTIDE SEQUENCE</scope>
    <source>
        <strain evidence="2">CCAP 11/70</strain>
    </source>
</reference>
<dbReference type="EMBL" id="JAEHOE010000031">
    <property type="protein sequence ID" value="KAG2494406.1"/>
    <property type="molecule type" value="Genomic_DNA"/>
</dbReference>
<evidence type="ECO:0000256" key="1">
    <source>
        <dbReference type="SAM" id="MobiDB-lite"/>
    </source>
</evidence>
<sequence>MAGWLSLSPVTASASRPGVGGLGGRRLLQLRHPGGSAVATGDAGRRLLQDGEETPARTQDRPEDDLTGVYTILPGAVGVDVLQSSDDLSAGLGSTSEQRVFGGASALPGSGDLITPLVLPDTITRGVWGGNGNVGHDIGGSAVATGDAGRRLLQDGEETTATTRDRPEDDLTGAYTILPGAVGVDVLQSSDDLSAGLGSTSEQRVFGGASALPGSGDLITPLVLPDTITRGVWGGNGNVGHDIGGSAVATGDAGRRLLQDGEETPARTQDRPEDDLTGVYTILPGAVGVDVLQSSEELSAGLGSTSEQRVFGGASALPGSGDLITPLVLPDTITRGVWGGNGNVGHDIGGSAVATGTAGR</sequence>
<proteinExistence type="predicted"/>
<feature type="compositionally biased region" description="Basic and acidic residues" evidence="1">
    <location>
        <begin position="43"/>
        <end position="61"/>
    </location>
</feature>
<comment type="caution">
    <text evidence="2">The sequence shown here is derived from an EMBL/GenBank/DDBJ whole genome shotgun (WGS) entry which is preliminary data.</text>
</comment>
<gene>
    <name evidence="2" type="ORF">HYH03_007458</name>
</gene>
<organism evidence="2 3">
    <name type="scientific">Edaphochlamys debaryana</name>
    <dbReference type="NCBI Taxonomy" id="47281"/>
    <lineage>
        <taxon>Eukaryota</taxon>
        <taxon>Viridiplantae</taxon>
        <taxon>Chlorophyta</taxon>
        <taxon>core chlorophytes</taxon>
        <taxon>Chlorophyceae</taxon>
        <taxon>CS clade</taxon>
        <taxon>Chlamydomonadales</taxon>
        <taxon>Chlamydomonadales incertae sedis</taxon>
        <taxon>Edaphochlamys</taxon>
    </lineage>
</organism>
<accession>A0A835Y590</accession>
<name>A0A835Y590_9CHLO</name>
<feature type="region of interest" description="Disordered" evidence="1">
    <location>
        <begin position="34"/>
        <end position="66"/>
    </location>
</feature>
<evidence type="ECO:0000313" key="2">
    <source>
        <dbReference type="EMBL" id="KAG2494406.1"/>
    </source>
</evidence>
<feature type="region of interest" description="Disordered" evidence="1">
    <location>
        <begin position="1"/>
        <end position="22"/>
    </location>
</feature>
<evidence type="ECO:0000313" key="3">
    <source>
        <dbReference type="Proteomes" id="UP000612055"/>
    </source>
</evidence>
<dbReference type="Proteomes" id="UP000612055">
    <property type="component" value="Unassembled WGS sequence"/>
</dbReference>